<gene>
    <name evidence="2" type="ORF">RC62_248</name>
</gene>
<protein>
    <recommendedName>
        <fullName evidence="1">HTH cro/C1-type domain-containing protein</fullName>
    </recommendedName>
</protein>
<dbReference type="InterPro" id="IPR001387">
    <property type="entry name" value="Cro/C1-type_HTH"/>
</dbReference>
<dbReference type="InterPro" id="IPR010982">
    <property type="entry name" value="Lambda_DNA-bd_dom_sf"/>
</dbReference>
<comment type="caution">
    <text evidence="2">The sequence shown here is derived from an EMBL/GenBank/DDBJ whole genome shotgun (WGS) entry which is preliminary data.</text>
</comment>
<dbReference type="SUPFAM" id="SSF47413">
    <property type="entry name" value="lambda repressor-like DNA-binding domains"/>
    <property type="match status" value="1"/>
</dbReference>
<dbReference type="STRING" id="362413.RC62_248"/>
<dbReference type="PROSITE" id="PS50943">
    <property type="entry name" value="HTH_CROC1"/>
    <property type="match status" value="1"/>
</dbReference>
<dbReference type="AlphaFoldDB" id="A0A0Q0WVW1"/>
<dbReference type="GO" id="GO:0003677">
    <property type="term" value="F:DNA binding"/>
    <property type="evidence" value="ECO:0007669"/>
    <property type="project" value="InterPro"/>
</dbReference>
<sequence>MITQKINFSRLEKGNANTTLSTLEKVCNALEVYYVELFKF</sequence>
<evidence type="ECO:0000313" key="2">
    <source>
        <dbReference type="EMBL" id="KQB40359.1"/>
    </source>
</evidence>
<dbReference type="Proteomes" id="UP000050443">
    <property type="component" value="Unassembled WGS sequence"/>
</dbReference>
<evidence type="ECO:0000259" key="1">
    <source>
        <dbReference type="PROSITE" id="PS50943"/>
    </source>
</evidence>
<proteinExistence type="predicted"/>
<evidence type="ECO:0000313" key="3">
    <source>
        <dbReference type="Proteomes" id="UP000050443"/>
    </source>
</evidence>
<dbReference type="Gene3D" id="1.10.260.40">
    <property type="entry name" value="lambda repressor-like DNA-binding domains"/>
    <property type="match status" value="1"/>
</dbReference>
<dbReference type="PATRIC" id="fig|362413.3.peg.236"/>
<feature type="domain" description="HTH cro/C1-type" evidence="1">
    <location>
        <begin position="9"/>
        <end position="37"/>
    </location>
</feature>
<organism evidence="2 3">
    <name type="scientific">Flavobacterium aquidurense</name>
    <dbReference type="NCBI Taxonomy" id="362413"/>
    <lineage>
        <taxon>Bacteria</taxon>
        <taxon>Pseudomonadati</taxon>
        <taxon>Bacteroidota</taxon>
        <taxon>Flavobacteriia</taxon>
        <taxon>Flavobacteriales</taxon>
        <taxon>Flavobacteriaceae</taxon>
        <taxon>Flavobacterium</taxon>
    </lineage>
</organism>
<accession>A0A0Q0WVW1</accession>
<reference evidence="2 3" key="1">
    <citation type="submission" date="2014-09" db="EMBL/GenBank/DDBJ databases">
        <title>Genome sequence of Flavobacterium aquidurense RC62.</title>
        <authorList>
            <person name="Kim J.F."/>
            <person name="Kwak M.-J."/>
        </authorList>
    </citation>
    <scope>NUCLEOTIDE SEQUENCE [LARGE SCALE GENOMIC DNA]</scope>
    <source>
        <strain evidence="2 3">RC62</strain>
    </source>
</reference>
<name>A0A0Q0WVW1_9FLAO</name>
<dbReference type="EMBL" id="JRLF01000010">
    <property type="protein sequence ID" value="KQB40359.1"/>
    <property type="molecule type" value="Genomic_DNA"/>
</dbReference>